<organism evidence="2 3">
    <name type="scientific">Pochonia chlamydosporia 170</name>
    <dbReference type="NCBI Taxonomy" id="1380566"/>
    <lineage>
        <taxon>Eukaryota</taxon>
        <taxon>Fungi</taxon>
        <taxon>Dikarya</taxon>
        <taxon>Ascomycota</taxon>
        <taxon>Pezizomycotina</taxon>
        <taxon>Sordariomycetes</taxon>
        <taxon>Hypocreomycetidae</taxon>
        <taxon>Hypocreales</taxon>
        <taxon>Clavicipitaceae</taxon>
        <taxon>Pochonia</taxon>
    </lineage>
</organism>
<evidence type="ECO:0000313" key="3">
    <source>
        <dbReference type="Proteomes" id="UP000078397"/>
    </source>
</evidence>
<dbReference type="Pfam" id="PF07992">
    <property type="entry name" value="Pyr_redox_2"/>
    <property type="match status" value="1"/>
</dbReference>
<dbReference type="InterPro" id="IPR023753">
    <property type="entry name" value="FAD/NAD-binding_dom"/>
</dbReference>
<dbReference type="Proteomes" id="UP000078397">
    <property type="component" value="Unassembled WGS sequence"/>
</dbReference>
<dbReference type="GO" id="GO:0004174">
    <property type="term" value="F:electron-transferring-flavoprotein dehydrogenase activity"/>
    <property type="evidence" value="ECO:0007669"/>
    <property type="project" value="TreeGrafter"/>
</dbReference>
<keyword evidence="3" id="KW-1185">Reference proteome</keyword>
<dbReference type="GeneID" id="28849835"/>
<dbReference type="STRING" id="1380566.A0A179F5T2"/>
<dbReference type="RefSeq" id="XP_022284093.1">
    <property type="nucleotide sequence ID" value="XM_022428533.1"/>
</dbReference>
<dbReference type="PRINTS" id="PR00368">
    <property type="entry name" value="FADPNR"/>
</dbReference>
<gene>
    <name evidence="2" type="ORF">VFPPC_06882</name>
</gene>
<dbReference type="SUPFAM" id="SSF51905">
    <property type="entry name" value="FAD/NAD(P)-binding domain"/>
    <property type="match status" value="1"/>
</dbReference>
<dbReference type="PANTHER" id="PTHR43735:SF24">
    <property type="entry name" value="NUCLEOTIDE-DISULPHIDE OXIDOREDUCTASE AMID-LIKE, PUTATIVE (AFU_ORTHOLOGUE AFUA_1G17180)-RELATED"/>
    <property type="match status" value="1"/>
</dbReference>
<dbReference type="GO" id="GO:0005737">
    <property type="term" value="C:cytoplasm"/>
    <property type="evidence" value="ECO:0007669"/>
    <property type="project" value="TreeGrafter"/>
</dbReference>
<dbReference type="EMBL" id="LSBJ02000008">
    <property type="protein sequence ID" value="OAQ60784.2"/>
    <property type="molecule type" value="Genomic_DNA"/>
</dbReference>
<dbReference type="PANTHER" id="PTHR43735">
    <property type="entry name" value="APOPTOSIS-INDUCING FACTOR 1"/>
    <property type="match status" value="1"/>
</dbReference>
<dbReference type="KEGG" id="pchm:VFPPC_06882"/>
<dbReference type="PRINTS" id="PR00411">
    <property type="entry name" value="PNDRDTASEI"/>
</dbReference>
<dbReference type="InterPro" id="IPR036188">
    <property type="entry name" value="FAD/NAD-bd_sf"/>
</dbReference>
<protein>
    <submittedName>
        <fullName evidence="2">Pyridine nucleotide-disulfide oxidoreductase, NAD-binding domain-containing protein</fullName>
    </submittedName>
</protein>
<sequence>MGVSAPAGIITARVLIAGASYAGLAAAVNLLDLHEGVSPRMAVEAYRLKGDWPKVRFEITIVDERDGFFHVVGAPLALANQSYADKAWVEFGDLPDLQRPNITFIHGTVTNVDWNSKRATVNAHGEDASSVLGYDYFVAGTGLRRVWPVVPQSFTRKGYLTEVRDHIQLAKDASHGVLVVGGGAVGIEMAAELKLYMPDIKVMLAHSRDKLLSSEGLSDECKDASLRLLKEAGVEVSMGHRLDRYEQIETSDGSEKYQVRFTNGTTTYASLVIMAVSKSIPSTSYLPASALDSEGYVKIQPNLMIQSDSPNADRHYCAGDAAKWSGIKRCGGAMNGGYRIANNIHQSILKDSISHSPEYKELVELEPMIALAVGESAVSSGPHGTDSGAHVMQKYFGDDLYLSGCWRWLGLGIGVE</sequence>
<feature type="domain" description="FAD/NAD(P)-binding" evidence="1">
    <location>
        <begin position="13"/>
        <end position="334"/>
    </location>
</feature>
<evidence type="ECO:0000259" key="1">
    <source>
        <dbReference type="Pfam" id="PF07992"/>
    </source>
</evidence>
<name>A0A179F5T2_METCM</name>
<dbReference type="Gene3D" id="3.50.50.100">
    <property type="match status" value="1"/>
</dbReference>
<evidence type="ECO:0000313" key="2">
    <source>
        <dbReference type="EMBL" id="OAQ60784.2"/>
    </source>
</evidence>
<comment type="caution">
    <text evidence="2">The sequence shown here is derived from an EMBL/GenBank/DDBJ whole genome shotgun (WGS) entry which is preliminary data.</text>
</comment>
<dbReference type="GO" id="GO:0050660">
    <property type="term" value="F:flavin adenine dinucleotide binding"/>
    <property type="evidence" value="ECO:0007669"/>
    <property type="project" value="TreeGrafter"/>
</dbReference>
<reference evidence="2 3" key="1">
    <citation type="journal article" date="2016" name="PLoS Pathog.">
        <title>Biosynthesis of antibiotic leucinostatins in bio-control fungus Purpureocillium lilacinum and their inhibition on phytophthora revealed by genome mining.</title>
        <authorList>
            <person name="Wang G."/>
            <person name="Liu Z."/>
            <person name="Lin R."/>
            <person name="Li E."/>
            <person name="Mao Z."/>
            <person name="Ling J."/>
            <person name="Yang Y."/>
            <person name="Yin W.B."/>
            <person name="Xie B."/>
        </authorList>
    </citation>
    <scope>NUCLEOTIDE SEQUENCE [LARGE SCALE GENOMIC DNA]</scope>
    <source>
        <strain evidence="2">170</strain>
    </source>
</reference>
<dbReference type="OrthoDB" id="202203at2759"/>
<proteinExistence type="predicted"/>
<dbReference type="AlphaFoldDB" id="A0A179F5T2"/>
<accession>A0A179F5T2</accession>